<comment type="similarity">
    <text evidence="3">Belongs to the HAD-like hydrolase superfamily. SerB family.</text>
</comment>
<evidence type="ECO:0000256" key="2">
    <source>
        <dbReference type="ARBA" id="ARBA00005135"/>
    </source>
</evidence>
<name>A0A0G2E1A2_9PEZI</name>
<dbReference type="GO" id="GO:0005737">
    <property type="term" value="C:cytoplasm"/>
    <property type="evidence" value="ECO:0007669"/>
    <property type="project" value="TreeGrafter"/>
</dbReference>
<evidence type="ECO:0000313" key="12">
    <source>
        <dbReference type="EMBL" id="KKY16161.1"/>
    </source>
</evidence>
<gene>
    <name evidence="12" type="ORF">UCDDS831_g07253</name>
</gene>
<keyword evidence="7" id="KW-0378">Hydrolase</keyword>
<protein>
    <recommendedName>
        <fullName evidence="4">phosphoserine phosphatase</fullName>
        <ecNumber evidence="4">3.1.3.3</ecNumber>
    </recommendedName>
    <alternativeName>
        <fullName evidence="10">O-phosphoserine phosphohydrolase</fullName>
    </alternativeName>
</protein>
<dbReference type="EC" id="3.1.3.3" evidence="4"/>
<reference evidence="12 13" key="1">
    <citation type="submission" date="2015-03" db="EMBL/GenBank/DDBJ databases">
        <authorList>
            <person name="Morales-Cruz A."/>
            <person name="Amrine K.C."/>
            <person name="Cantu D."/>
        </authorList>
    </citation>
    <scope>NUCLEOTIDE SEQUENCE [LARGE SCALE GENOMIC DNA]</scope>
    <source>
        <strain evidence="12">DS831</strain>
    </source>
</reference>
<dbReference type="SFLD" id="SFLDG01137">
    <property type="entry name" value="C1.6.1:_Phosphoserine_Phosphat"/>
    <property type="match status" value="1"/>
</dbReference>
<evidence type="ECO:0000256" key="6">
    <source>
        <dbReference type="ARBA" id="ARBA00022723"/>
    </source>
</evidence>
<dbReference type="GO" id="GO:0006564">
    <property type="term" value="P:L-serine biosynthetic process"/>
    <property type="evidence" value="ECO:0007669"/>
    <property type="project" value="UniProtKB-KW"/>
</dbReference>
<dbReference type="GO" id="GO:0000287">
    <property type="term" value="F:magnesium ion binding"/>
    <property type="evidence" value="ECO:0007669"/>
    <property type="project" value="TreeGrafter"/>
</dbReference>
<evidence type="ECO:0000256" key="4">
    <source>
        <dbReference type="ARBA" id="ARBA00012640"/>
    </source>
</evidence>
<dbReference type="SFLD" id="SFLDG01136">
    <property type="entry name" value="C1.6:_Phosphoserine_Phosphatas"/>
    <property type="match status" value="1"/>
</dbReference>
<dbReference type="Gene3D" id="3.40.50.1000">
    <property type="entry name" value="HAD superfamily/HAD-like"/>
    <property type="match status" value="1"/>
</dbReference>
<keyword evidence="5" id="KW-0028">Amino-acid biosynthesis</keyword>
<comment type="cofactor">
    <cofactor evidence="1">
        <name>Mg(2+)</name>
        <dbReference type="ChEBI" id="CHEBI:18420"/>
    </cofactor>
</comment>
<dbReference type="Pfam" id="PF00702">
    <property type="entry name" value="Hydrolase"/>
    <property type="match status" value="1"/>
</dbReference>
<evidence type="ECO:0000256" key="8">
    <source>
        <dbReference type="ARBA" id="ARBA00022842"/>
    </source>
</evidence>
<evidence type="ECO:0000256" key="11">
    <source>
        <dbReference type="PIRSR" id="PIRSR604469-1"/>
    </source>
</evidence>
<dbReference type="SFLD" id="SFLDF00029">
    <property type="entry name" value="phosphoserine_phosphatase"/>
    <property type="match status" value="1"/>
</dbReference>
<dbReference type="InterPro" id="IPR050582">
    <property type="entry name" value="HAD-like_SerB"/>
</dbReference>
<dbReference type="InterPro" id="IPR023214">
    <property type="entry name" value="HAD_sf"/>
</dbReference>
<proteinExistence type="inferred from homology"/>
<dbReference type="FunFam" id="3.40.50.1000:FF:000143">
    <property type="entry name" value="Phosphoserine phosphatase serb"/>
    <property type="match status" value="1"/>
</dbReference>
<organism evidence="12 13">
    <name type="scientific">Diplodia seriata</name>
    <dbReference type="NCBI Taxonomy" id="420778"/>
    <lineage>
        <taxon>Eukaryota</taxon>
        <taxon>Fungi</taxon>
        <taxon>Dikarya</taxon>
        <taxon>Ascomycota</taxon>
        <taxon>Pezizomycotina</taxon>
        <taxon>Dothideomycetes</taxon>
        <taxon>Dothideomycetes incertae sedis</taxon>
        <taxon>Botryosphaeriales</taxon>
        <taxon>Botryosphaeriaceae</taxon>
        <taxon>Diplodia</taxon>
    </lineage>
</organism>
<dbReference type="NCBIfam" id="TIGR01488">
    <property type="entry name" value="HAD-SF-IB"/>
    <property type="match status" value="1"/>
</dbReference>
<evidence type="ECO:0000256" key="3">
    <source>
        <dbReference type="ARBA" id="ARBA00009184"/>
    </source>
</evidence>
<dbReference type="GO" id="GO:0036424">
    <property type="term" value="F:L-phosphoserine phosphatase activity"/>
    <property type="evidence" value="ECO:0007669"/>
    <property type="project" value="InterPro"/>
</dbReference>
<sequence length="395" mass="43085">MAAAPPAPIATSSAPARVVCTLFYKATTPRSPQPHPDAAHHIPSDTLSRASLDSLAGGVVPTNDLSQYPLEPPTPGPNPLDNLFGAYISQSCLTDFFRTLDIVLPGFQDKTAVRRVLDSELWPRVVEVSVALPPTFADDVAATLKSLRQDETISRFEREWNVEAIWQRVGAFRTHKRLAVFDMDSTLIQQEVIDEVARHIGVEAQVSAITAAAMNGELDFEQSLRRRCALLKGVPVEVWDNIRKLITPTPGAPELVKALKRLGYKTAVLSGGFTPVTGWFAQQLGLDYAFANHLVVSADGKTLTGELEGDIVHAEKKRQHVREIAEKEGILLEQVLVVGDGANDLPMMGVAGLGVAFNAKARVQMEAPARLNSESLLNVLYLLGFSRSEQEELLR</sequence>
<dbReference type="InterPro" id="IPR004469">
    <property type="entry name" value="PSP"/>
</dbReference>
<dbReference type="EMBL" id="LAQI01000174">
    <property type="protein sequence ID" value="KKY16161.1"/>
    <property type="molecule type" value="Genomic_DNA"/>
</dbReference>
<evidence type="ECO:0000313" key="13">
    <source>
        <dbReference type="Proteomes" id="UP000034182"/>
    </source>
</evidence>
<evidence type="ECO:0000256" key="5">
    <source>
        <dbReference type="ARBA" id="ARBA00022605"/>
    </source>
</evidence>
<feature type="active site" description="Nucleophile" evidence="11">
    <location>
        <position position="182"/>
    </location>
</feature>
<accession>A0A0G2E1A2</accession>
<reference evidence="12 13" key="2">
    <citation type="submission" date="2015-05" db="EMBL/GenBank/DDBJ databases">
        <title>Distinctive expansion of gene families associated with plant cell wall degradation and secondary metabolism in the genomes of grapevine trunk pathogens.</title>
        <authorList>
            <person name="Lawrence D.P."/>
            <person name="Travadon R."/>
            <person name="Rolshausen P.E."/>
            <person name="Baumgartner K."/>
        </authorList>
    </citation>
    <scope>NUCLEOTIDE SEQUENCE [LARGE SCALE GENOMIC DNA]</scope>
    <source>
        <strain evidence="12">DS831</strain>
    </source>
</reference>
<dbReference type="AlphaFoldDB" id="A0A0G2E1A2"/>
<comment type="caution">
    <text evidence="12">The sequence shown here is derived from an EMBL/GenBank/DDBJ whole genome shotgun (WGS) entry which is preliminary data.</text>
</comment>
<evidence type="ECO:0000256" key="9">
    <source>
        <dbReference type="ARBA" id="ARBA00023299"/>
    </source>
</evidence>
<evidence type="ECO:0000256" key="7">
    <source>
        <dbReference type="ARBA" id="ARBA00022801"/>
    </source>
</evidence>
<evidence type="ECO:0000256" key="10">
    <source>
        <dbReference type="ARBA" id="ARBA00031693"/>
    </source>
</evidence>
<dbReference type="InterPro" id="IPR036412">
    <property type="entry name" value="HAD-like_sf"/>
</dbReference>
<dbReference type="SUPFAM" id="SSF56784">
    <property type="entry name" value="HAD-like"/>
    <property type="match status" value="1"/>
</dbReference>
<dbReference type="PANTHER" id="PTHR43344">
    <property type="entry name" value="PHOSPHOSERINE PHOSPHATASE"/>
    <property type="match status" value="1"/>
</dbReference>
<dbReference type="CDD" id="cd07500">
    <property type="entry name" value="HAD_PSP"/>
    <property type="match status" value="1"/>
</dbReference>
<feature type="active site" description="Proton donor" evidence="11">
    <location>
        <position position="184"/>
    </location>
</feature>
<keyword evidence="8" id="KW-0460">Magnesium</keyword>
<keyword evidence="6" id="KW-0479">Metal-binding</keyword>
<dbReference type="SFLD" id="SFLDS00003">
    <property type="entry name" value="Haloacid_Dehalogenase"/>
    <property type="match status" value="1"/>
</dbReference>
<keyword evidence="9" id="KW-0718">Serine biosynthesis</keyword>
<comment type="pathway">
    <text evidence="2">Amino-acid biosynthesis; L-serine biosynthesis; L-serine from 3-phospho-D-glycerate: step 3/3.</text>
</comment>
<dbReference type="PANTHER" id="PTHR43344:SF2">
    <property type="entry name" value="PHOSPHOSERINE PHOSPHATASE"/>
    <property type="match status" value="1"/>
</dbReference>
<evidence type="ECO:0000256" key="1">
    <source>
        <dbReference type="ARBA" id="ARBA00001946"/>
    </source>
</evidence>
<dbReference type="Proteomes" id="UP000034182">
    <property type="component" value="Unassembled WGS sequence"/>
</dbReference>
<dbReference type="UniPathway" id="UPA00135">
    <property type="reaction ID" value="UER00198"/>
</dbReference>
<dbReference type="NCBIfam" id="TIGR00338">
    <property type="entry name" value="serB"/>
    <property type="match status" value="1"/>
</dbReference>